<dbReference type="InterPro" id="IPR017970">
    <property type="entry name" value="Homeobox_CS"/>
</dbReference>
<evidence type="ECO:0000256" key="7">
    <source>
        <dbReference type="SAM" id="MobiDB-lite"/>
    </source>
</evidence>
<dbReference type="InterPro" id="IPR020479">
    <property type="entry name" value="HD_metazoa"/>
</dbReference>
<organism evidence="9 11">
    <name type="scientific">Priapulus caudatus</name>
    <name type="common">Priapulid worm</name>
    <dbReference type="NCBI Taxonomy" id="37621"/>
    <lineage>
        <taxon>Eukaryota</taxon>
        <taxon>Metazoa</taxon>
        <taxon>Ecdysozoa</taxon>
        <taxon>Scalidophora</taxon>
        <taxon>Priapulida</taxon>
        <taxon>Priapulimorpha</taxon>
        <taxon>Priapulimorphida</taxon>
        <taxon>Priapulidae</taxon>
        <taxon>Priapulus</taxon>
    </lineage>
</organism>
<dbReference type="PRINTS" id="PR00024">
    <property type="entry name" value="HOMEOBOX"/>
</dbReference>
<dbReference type="InterPro" id="IPR001356">
    <property type="entry name" value="HD"/>
</dbReference>
<sequence>MVLETERSKSFSIDSLVRASHPAMNLLDKTNLMQRVQEYNAMYSHPNAAYYYNPSDMKPQIKLDPQEKAPPLEKIYTTMGAYRVADGAEDNKENIVYTHDSRGQPYILPAAVERELGEVPSQWSAKRERDEDEKTEQQKDMQSTKRVAVDDASNTTPHRDDPQTPPTPITSLQTTTSSCAFSGSGKRKKPRTSFTNDQIYELEKKFRLQKYLAAAERSEFADKLKLTDTQVKTWFQNRRMKWKRMSQVEAENEMGGSPYAAMGYGPGMPGMPPPMAAYPPAGAYPPTTNAMGMQMAYGYPQGSPQQQSTFMARTPPCGDIRQSMVNQSQMLQASFNNASPSSGIYYPSYQTFAAPRPGISRPCPTFPV</sequence>
<evidence type="ECO:0000256" key="1">
    <source>
        <dbReference type="ARBA" id="ARBA00004123"/>
    </source>
</evidence>
<dbReference type="RefSeq" id="XP_014666406.1">
    <property type="nucleotide sequence ID" value="XM_014810920.1"/>
</dbReference>
<evidence type="ECO:0000313" key="9">
    <source>
        <dbReference type="Proteomes" id="UP000695022"/>
    </source>
</evidence>
<evidence type="ECO:0000313" key="10">
    <source>
        <dbReference type="RefSeq" id="XP_014666406.1"/>
    </source>
</evidence>
<dbReference type="InterPro" id="IPR050394">
    <property type="entry name" value="Homeobox_NK-like"/>
</dbReference>
<feature type="compositionally biased region" description="Polar residues" evidence="7">
    <location>
        <begin position="169"/>
        <end position="181"/>
    </location>
</feature>
<protein>
    <submittedName>
        <fullName evidence="10 11">Homeobox protein MSH-A-like isoform X1</fullName>
    </submittedName>
</protein>
<dbReference type="CDD" id="cd00086">
    <property type="entry name" value="homeodomain"/>
    <property type="match status" value="1"/>
</dbReference>
<evidence type="ECO:0000256" key="2">
    <source>
        <dbReference type="ARBA" id="ARBA00023125"/>
    </source>
</evidence>
<dbReference type="Pfam" id="PF00046">
    <property type="entry name" value="Homeodomain"/>
    <property type="match status" value="1"/>
</dbReference>
<keyword evidence="2 5" id="KW-0238">DNA-binding</keyword>
<dbReference type="Gene3D" id="1.10.10.60">
    <property type="entry name" value="Homeodomain-like"/>
    <property type="match status" value="1"/>
</dbReference>
<dbReference type="GeneID" id="106808276"/>
<dbReference type="RefSeq" id="XP_014666407.1">
    <property type="nucleotide sequence ID" value="XM_014810921.1"/>
</dbReference>
<comment type="subcellular location">
    <subcellularLocation>
        <location evidence="1 5 6">Nucleus</location>
    </subcellularLocation>
</comment>
<dbReference type="PROSITE" id="PS50071">
    <property type="entry name" value="HOMEOBOX_2"/>
    <property type="match status" value="1"/>
</dbReference>
<evidence type="ECO:0000256" key="6">
    <source>
        <dbReference type="RuleBase" id="RU000682"/>
    </source>
</evidence>
<accession>A0ABM1E2I6</accession>
<feature type="domain" description="Homeobox" evidence="8">
    <location>
        <begin position="185"/>
        <end position="245"/>
    </location>
</feature>
<feature type="DNA-binding region" description="Homeobox" evidence="5">
    <location>
        <begin position="187"/>
        <end position="246"/>
    </location>
</feature>
<keyword evidence="3 5" id="KW-0371">Homeobox</keyword>
<dbReference type="SUPFAM" id="SSF46689">
    <property type="entry name" value="Homeodomain-like"/>
    <property type="match status" value="1"/>
</dbReference>
<dbReference type="InterPro" id="IPR009057">
    <property type="entry name" value="Homeodomain-like_sf"/>
</dbReference>
<gene>
    <name evidence="10 11" type="primary">LOC106808276</name>
</gene>
<evidence type="ECO:0000256" key="3">
    <source>
        <dbReference type="ARBA" id="ARBA00023155"/>
    </source>
</evidence>
<proteinExistence type="predicted"/>
<evidence type="ECO:0000256" key="5">
    <source>
        <dbReference type="PROSITE-ProRule" id="PRU00108"/>
    </source>
</evidence>
<name>A0ABM1E2I6_PRICU</name>
<reference evidence="10 11" key="1">
    <citation type="submission" date="2025-05" db="UniProtKB">
        <authorList>
            <consortium name="RefSeq"/>
        </authorList>
    </citation>
    <scope>IDENTIFICATION</scope>
</reference>
<feature type="region of interest" description="Disordered" evidence="7">
    <location>
        <begin position="117"/>
        <end position="192"/>
    </location>
</feature>
<evidence type="ECO:0000313" key="11">
    <source>
        <dbReference type="RefSeq" id="XP_014666407.1"/>
    </source>
</evidence>
<evidence type="ECO:0000256" key="4">
    <source>
        <dbReference type="ARBA" id="ARBA00023242"/>
    </source>
</evidence>
<keyword evidence="4 5" id="KW-0539">Nucleus</keyword>
<feature type="compositionally biased region" description="Basic and acidic residues" evidence="7">
    <location>
        <begin position="135"/>
        <end position="149"/>
    </location>
</feature>
<evidence type="ECO:0000259" key="8">
    <source>
        <dbReference type="PROSITE" id="PS50071"/>
    </source>
</evidence>
<keyword evidence="9" id="KW-1185">Reference proteome</keyword>
<dbReference type="Proteomes" id="UP000695022">
    <property type="component" value="Unplaced"/>
</dbReference>
<dbReference type="PANTHER" id="PTHR24340">
    <property type="entry name" value="HOMEOBOX PROTEIN NKX"/>
    <property type="match status" value="1"/>
</dbReference>
<dbReference type="SMART" id="SM00389">
    <property type="entry name" value="HOX"/>
    <property type="match status" value="1"/>
</dbReference>
<dbReference type="PROSITE" id="PS00027">
    <property type="entry name" value="HOMEOBOX_1"/>
    <property type="match status" value="1"/>
</dbReference>